<feature type="non-terminal residue" evidence="2">
    <location>
        <position position="1"/>
    </location>
</feature>
<proteinExistence type="predicted"/>
<protein>
    <submittedName>
        <fullName evidence="2">Uncharacterized protein</fullName>
    </submittedName>
</protein>
<dbReference type="AlphaFoldDB" id="A0A0F9AJU2"/>
<feature type="compositionally biased region" description="Basic and acidic residues" evidence="1">
    <location>
        <begin position="350"/>
        <end position="376"/>
    </location>
</feature>
<organism evidence="2">
    <name type="scientific">marine sediment metagenome</name>
    <dbReference type="NCBI Taxonomy" id="412755"/>
    <lineage>
        <taxon>unclassified sequences</taxon>
        <taxon>metagenomes</taxon>
        <taxon>ecological metagenomes</taxon>
    </lineage>
</organism>
<dbReference type="EMBL" id="LAZR01042381">
    <property type="protein sequence ID" value="KKL09665.1"/>
    <property type="molecule type" value="Genomic_DNA"/>
</dbReference>
<evidence type="ECO:0000256" key="1">
    <source>
        <dbReference type="SAM" id="MobiDB-lite"/>
    </source>
</evidence>
<gene>
    <name evidence="2" type="ORF">LCGC14_2563600</name>
</gene>
<sequence>NFGGIARDNPGVLQQMFPFLKDEDIKGFRDVLPTIEQLQEKIERPGLTPEAAGGELPPEVASALSEFARAKTVGAKPAEVALEPKRVVAAGEIPQEDVTAGLRREVTGLTPGGEAQDAFRLEVFNSATEAINELGLDEKKAATLRSALPAAFFDEDARLAHQRRLEITNLQITAQTIDRANERLDAFRMGVASRWVNKTNVGLPETWQLFLYSKDANDRAKLLQSRAAVPENESDISLLEVADAFTRAKDADKIIEQAAASRQIPILIERIEKRDRDGKYLLERSVRVALVEQLNFTYMEASALSEGRLPFRKAEIPSPNEFPFTSIRTGFGKNKALKILDEGGQEIEQSPERLQELREEEEAGARRESVESREEGVGQLNFETVDASQLSPITRRNLIRIMNGEGTFEELQAFDPAGAQTILDARRGR</sequence>
<name>A0A0F9AJU2_9ZZZZ</name>
<comment type="caution">
    <text evidence="2">The sequence shown here is derived from an EMBL/GenBank/DDBJ whole genome shotgun (WGS) entry which is preliminary data.</text>
</comment>
<evidence type="ECO:0000313" key="2">
    <source>
        <dbReference type="EMBL" id="KKL09665.1"/>
    </source>
</evidence>
<feature type="region of interest" description="Disordered" evidence="1">
    <location>
        <begin position="350"/>
        <end position="377"/>
    </location>
</feature>
<reference evidence="2" key="1">
    <citation type="journal article" date="2015" name="Nature">
        <title>Complex archaea that bridge the gap between prokaryotes and eukaryotes.</title>
        <authorList>
            <person name="Spang A."/>
            <person name="Saw J.H."/>
            <person name="Jorgensen S.L."/>
            <person name="Zaremba-Niedzwiedzka K."/>
            <person name="Martijn J."/>
            <person name="Lind A.E."/>
            <person name="van Eijk R."/>
            <person name="Schleper C."/>
            <person name="Guy L."/>
            <person name="Ettema T.J."/>
        </authorList>
    </citation>
    <scope>NUCLEOTIDE SEQUENCE</scope>
</reference>
<accession>A0A0F9AJU2</accession>